<evidence type="ECO:0000313" key="2">
    <source>
        <dbReference type="Proteomes" id="UP000323565"/>
    </source>
</evidence>
<reference evidence="1 2" key="1">
    <citation type="submission" date="2019-08" db="EMBL/GenBank/DDBJ databases">
        <title>Dermacoccus abyssi strain HZAU 226, whole genome Nanopore sequencing project.</title>
        <authorList>
            <person name="Guo A."/>
            <person name="Zhang X."/>
            <person name="Ruan Y."/>
            <person name="Liu W."/>
            <person name="Chen Q."/>
            <person name="Gu L."/>
        </authorList>
    </citation>
    <scope>NUCLEOTIDE SEQUENCE [LARGE SCALE GENOMIC DNA]</scope>
    <source>
        <strain evidence="1 2">HZAU 226</strain>
    </source>
</reference>
<organism evidence="1 2">
    <name type="scientific">Dermacoccus abyssi</name>
    <dbReference type="NCBI Taxonomy" id="322596"/>
    <lineage>
        <taxon>Bacteria</taxon>
        <taxon>Bacillati</taxon>
        <taxon>Actinomycetota</taxon>
        <taxon>Actinomycetes</taxon>
        <taxon>Micrococcales</taxon>
        <taxon>Dermacoccaceae</taxon>
        <taxon>Dermacoccus</taxon>
    </lineage>
</organism>
<keyword evidence="2" id="KW-1185">Reference proteome</keyword>
<sequence length="253" mass="26540">MYELPASVRLALWATHAIAADRPLSEAIGAALPDVDAVEGGLPRLELWRDLGERIVCVDLPSPGVHGGLLPPGGPATQAAIEVGECLFVPSLGGVLVPRLEYYGPAGDEGLKLTLEPHDSDPVPIHRLEALALADIDRRFREALLAHVGVLESLHIAPFLGSSARERVDERLDGARWALPPGLHPRAMRIITTAGLVVAALDEALTTSGGLDAGSVAARERTLRSLLDEAELALAQAATAAAIGLAHDAARPR</sequence>
<protein>
    <submittedName>
        <fullName evidence="1">Uncharacterized protein</fullName>
    </submittedName>
</protein>
<gene>
    <name evidence="1" type="ORF">FV141_06825</name>
</gene>
<accession>A0ABX5Z8G2</accession>
<name>A0ABX5Z8G2_9MICO</name>
<dbReference type="EMBL" id="CP043031">
    <property type="protein sequence ID" value="QEH93266.1"/>
    <property type="molecule type" value="Genomic_DNA"/>
</dbReference>
<proteinExistence type="predicted"/>
<evidence type="ECO:0000313" key="1">
    <source>
        <dbReference type="EMBL" id="QEH93266.1"/>
    </source>
</evidence>
<dbReference type="Proteomes" id="UP000323565">
    <property type="component" value="Chromosome"/>
</dbReference>